<dbReference type="SUPFAM" id="SSF52266">
    <property type="entry name" value="SGNH hydrolase"/>
    <property type="match status" value="1"/>
</dbReference>
<organism evidence="2">
    <name type="scientific">marine metagenome</name>
    <dbReference type="NCBI Taxonomy" id="408172"/>
    <lineage>
        <taxon>unclassified sequences</taxon>
        <taxon>metagenomes</taxon>
        <taxon>ecological metagenomes</taxon>
    </lineage>
</organism>
<evidence type="ECO:0000259" key="1">
    <source>
        <dbReference type="Pfam" id="PF13472"/>
    </source>
</evidence>
<dbReference type="InterPro" id="IPR051532">
    <property type="entry name" value="Ester_Hydrolysis_Enzymes"/>
</dbReference>
<dbReference type="InterPro" id="IPR008265">
    <property type="entry name" value="Lipase_GDSL_AS"/>
</dbReference>
<feature type="non-terminal residue" evidence="2">
    <location>
        <position position="227"/>
    </location>
</feature>
<dbReference type="AlphaFoldDB" id="A0A381VVJ1"/>
<name>A0A381VVJ1_9ZZZZ</name>
<feature type="domain" description="SGNH hydrolase-type esterase" evidence="1">
    <location>
        <begin position="42"/>
        <end position="215"/>
    </location>
</feature>
<dbReference type="PANTHER" id="PTHR30383">
    <property type="entry name" value="THIOESTERASE 1/PROTEASE 1/LYSOPHOSPHOLIPASE L1"/>
    <property type="match status" value="1"/>
</dbReference>
<dbReference type="EMBL" id="UINC01009916">
    <property type="protein sequence ID" value="SVA44326.1"/>
    <property type="molecule type" value="Genomic_DNA"/>
</dbReference>
<dbReference type="GO" id="GO:0016298">
    <property type="term" value="F:lipase activity"/>
    <property type="evidence" value="ECO:0007669"/>
    <property type="project" value="InterPro"/>
</dbReference>
<dbReference type="Gene3D" id="3.40.50.1110">
    <property type="entry name" value="SGNH hydrolase"/>
    <property type="match status" value="1"/>
</dbReference>
<dbReference type="InterPro" id="IPR036514">
    <property type="entry name" value="SGNH_hydro_sf"/>
</dbReference>
<protein>
    <recommendedName>
        <fullName evidence="1">SGNH hydrolase-type esterase domain-containing protein</fullName>
    </recommendedName>
</protein>
<gene>
    <name evidence="2" type="ORF">METZ01_LOCUS97180</name>
</gene>
<evidence type="ECO:0000313" key="2">
    <source>
        <dbReference type="EMBL" id="SVA44326.1"/>
    </source>
</evidence>
<dbReference type="GO" id="GO:0006629">
    <property type="term" value="P:lipid metabolic process"/>
    <property type="evidence" value="ECO:0007669"/>
    <property type="project" value="InterPro"/>
</dbReference>
<accession>A0A381VVJ1</accession>
<dbReference type="Pfam" id="PF13472">
    <property type="entry name" value="Lipase_GDSL_2"/>
    <property type="match status" value="1"/>
</dbReference>
<dbReference type="PROSITE" id="PS01098">
    <property type="entry name" value="LIPASE_GDSL_SER"/>
    <property type="match status" value="1"/>
</dbReference>
<sequence>MKQFYLDQDQEIPNQTSDQKQYYNKRCSDFNESPIGFDKIVFLGDSITEAGEDWNKYFNTQNIVNRGISGDTTEGVLARLSEICYYKPLAVFLLIGINDIFNTDSPNRDNITPKYVGDNIIHIADTVLEHSSTNFFIQTTLPINNKVYFDEKDWFPNHSVPLPDQINEINTLIKEKGQNKSITIIDLHSAFVDENGLLNKTFTPDGVHLNNAGYEKWTEFIRNDIRS</sequence>
<dbReference type="InterPro" id="IPR013830">
    <property type="entry name" value="SGNH_hydro"/>
</dbReference>
<proteinExistence type="predicted"/>
<reference evidence="2" key="1">
    <citation type="submission" date="2018-05" db="EMBL/GenBank/DDBJ databases">
        <authorList>
            <person name="Lanie J.A."/>
            <person name="Ng W.-L."/>
            <person name="Kazmierczak K.M."/>
            <person name="Andrzejewski T.M."/>
            <person name="Davidsen T.M."/>
            <person name="Wayne K.J."/>
            <person name="Tettelin H."/>
            <person name="Glass J.I."/>
            <person name="Rusch D."/>
            <person name="Podicherti R."/>
            <person name="Tsui H.-C.T."/>
            <person name="Winkler M.E."/>
        </authorList>
    </citation>
    <scope>NUCLEOTIDE SEQUENCE</scope>
</reference>